<sequence length="71" mass="7946">MKTKKTVTMTGTEMARFLKALSRVQAAALDLSIKAWGDKPTKKQALVPLDQLLSPLACILEKYTDFVEVHR</sequence>
<dbReference type="AlphaFoldDB" id="A0A971M3J5"/>
<accession>A0A971M3J5</accession>
<dbReference type="Proteomes" id="UP000777265">
    <property type="component" value="Unassembled WGS sequence"/>
</dbReference>
<name>A0A971M3J5_9BACT</name>
<gene>
    <name evidence="1" type="ORF">GXY80_05280</name>
</gene>
<comment type="caution">
    <text evidence="1">The sequence shown here is derived from an EMBL/GenBank/DDBJ whole genome shotgun (WGS) entry which is preliminary data.</text>
</comment>
<organism evidence="1 2">
    <name type="scientific">Syntrophorhabdus aromaticivorans</name>
    <dbReference type="NCBI Taxonomy" id="328301"/>
    <lineage>
        <taxon>Bacteria</taxon>
        <taxon>Pseudomonadati</taxon>
        <taxon>Thermodesulfobacteriota</taxon>
        <taxon>Syntrophorhabdia</taxon>
        <taxon>Syntrophorhabdales</taxon>
        <taxon>Syntrophorhabdaceae</taxon>
        <taxon>Syntrophorhabdus</taxon>
    </lineage>
</organism>
<proteinExistence type="predicted"/>
<reference evidence="1" key="1">
    <citation type="journal article" date="2020" name="Biotechnol. Biofuels">
        <title>New insights from the biogas microbiome by comprehensive genome-resolved metagenomics of nearly 1600 species originating from multiple anaerobic digesters.</title>
        <authorList>
            <person name="Campanaro S."/>
            <person name="Treu L."/>
            <person name="Rodriguez-R L.M."/>
            <person name="Kovalovszki A."/>
            <person name="Ziels R.M."/>
            <person name="Maus I."/>
            <person name="Zhu X."/>
            <person name="Kougias P.G."/>
            <person name="Basile A."/>
            <person name="Luo G."/>
            <person name="Schluter A."/>
            <person name="Konstantinidis K.T."/>
            <person name="Angelidaki I."/>
        </authorList>
    </citation>
    <scope>NUCLEOTIDE SEQUENCE</scope>
    <source>
        <strain evidence="1">AS06rmzACSIP_7</strain>
    </source>
</reference>
<reference evidence="1" key="2">
    <citation type="submission" date="2020-01" db="EMBL/GenBank/DDBJ databases">
        <authorList>
            <person name="Campanaro S."/>
        </authorList>
    </citation>
    <scope>NUCLEOTIDE SEQUENCE</scope>
    <source>
        <strain evidence="1">AS06rmzACSIP_7</strain>
    </source>
</reference>
<evidence type="ECO:0000313" key="1">
    <source>
        <dbReference type="EMBL" id="NLW34881.1"/>
    </source>
</evidence>
<protein>
    <submittedName>
        <fullName evidence="1">Uncharacterized protein</fullName>
    </submittedName>
</protein>
<dbReference type="EMBL" id="JAAYEE010000090">
    <property type="protein sequence ID" value="NLW34881.1"/>
    <property type="molecule type" value="Genomic_DNA"/>
</dbReference>
<evidence type="ECO:0000313" key="2">
    <source>
        <dbReference type="Proteomes" id="UP000777265"/>
    </source>
</evidence>